<accession>A0AAW0UM17</accession>
<dbReference type="PROSITE" id="PS50007">
    <property type="entry name" value="PIPLC_X_DOMAIN"/>
    <property type="match status" value="1"/>
</dbReference>
<organism evidence="3 4">
    <name type="scientific">Scylla paramamosain</name>
    <name type="common">Mud crab</name>
    <dbReference type="NCBI Taxonomy" id="85552"/>
    <lineage>
        <taxon>Eukaryota</taxon>
        <taxon>Metazoa</taxon>
        <taxon>Ecdysozoa</taxon>
        <taxon>Arthropoda</taxon>
        <taxon>Crustacea</taxon>
        <taxon>Multicrustacea</taxon>
        <taxon>Malacostraca</taxon>
        <taxon>Eumalacostraca</taxon>
        <taxon>Eucarida</taxon>
        <taxon>Decapoda</taxon>
        <taxon>Pleocyemata</taxon>
        <taxon>Brachyura</taxon>
        <taxon>Eubrachyura</taxon>
        <taxon>Portunoidea</taxon>
        <taxon>Portunidae</taxon>
        <taxon>Portuninae</taxon>
        <taxon>Scylla</taxon>
    </lineage>
</organism>
<feature type="compositionally biased region" description="Polar residues" evidence="1">
    <location>
        <begin position="909"/>
        <end position="950"/>
    </location>
</feature>
<protein>
    <recommendedName>
        <fullName evidence="2">Phosphatidylinositol-specific phospholipase C X domain-containing protein</fullName>
    </recommendedName>
</protein>
<dbReference type="InterPro" id="IPR017946">
    <property type="entry name" value="PLC-like_Pdiesterase_TIM-brl"/>
</dbReference>
<dbReference type="PANTHER" id="PTHR13593">
    <property type="match status" value="1"/>
</dbReference>
<keyword evidence="4" id="KW-1185">Reference proteome</keyword>
<comment type="caution">
    <text evidence="3">The sequence shown here is derived from an EMBL/GenBank/DDBJ whole genome shotgun (WGS) entry which is preliminary data.</text>
</comment>
<feature type="compositionally biased region" description="Low complexity" evidence="1">
    <location>
        <begin position="600"/>
        <end position="611"/>
    </location>
</feature>
<dbReference type="Gene3D" id="3.20.20.190">
    <property type="entry name" value="Phosphatidylinositol (PI) phosphodiesterase"/>
    <property type="match status" value="1"/>
</dbReference>
<evidence type="ECO:0000259" key="2">
    <source>
        <dbReference type="SMART" id="SM00148"/>
    </source>
</evidence>
<dbReference type="SMART" id="SM00148">
    <property type="entry name" value="PLCXc"/>
    <property type="match status" value="1"/>
</dbReference>
<sequence length="967" mass="106760">MHKLPKIISGSARPPLSHKALAIPCGLVTEFGSFCETQPDMPAVWTAALVCLLAGMAPLAQAIQVTVVCADLVGAGGVGIRVWPSLKASPERHSKTMHFRLLQVNWEAERLLEGDWVGLFEDDPRPPHLRPPPTPMPPTSHRDWRAPQPIFWDTPFATQGTLTTNYTQPRIELSVLARGGCVGPYVGFVRNGVCVAAECLASHPTWLYDHRAVLGNRSLRSLVLPGTHNAGSYSLADDNDVVASWVVCQDEDILSQLLYGNRYLDLRVGYYPETRELLWINHDLVRWRPLQDVLDAVRGFLALSPDPVIIDIHRTPVGFHLPESLELMLSLMNTTLGSHFVHNRHGPHVTLDDLWQMGKRVVFTFIDPTVSDHTPWVWPPVPQAWANAQLVDDLRTFLDAEMNMRFESPRLWAAMAHLTPSLWDLLFRSHIGVRGYTDRVNFSITRWLRQRWGHMANIVASDFFMGNNIINVAIRTNLALSMCRPSDPSRHPYTLRWTTELALRSGSPSTTIPPFVRRMYSGGTMWSTTGVHQIHYPFIPIDANISKVFTAIPNRIPSEAPGVTYQDSGDSWHKIFHYPTDGSTQPPVPITSRPHSQPISSTTPPSVAVKSSSTASVETIMINWDDVDSQDFLDEAFSSGMSENAPVIASELPSLGEGNVPVPLPRELANNELAYDAFNNTNTVLSTSNRTPNQNHTVLLDQRPRFAIGSDNLENEFMSSLGNIQNNDDSLLLVNNDTLSDSLSVTNNTNSSSFSTIINPTHDKYHFNTTLQNSVQSTNKSTEDDRYLLVSDDVKDTNNSSSVQDDALMVSPTVRMLFEQSQSGIGRSTGSGVTRVVWHSDSAGPGTESINDKSESDLLALPRYQTPEHLTEQPRPSEPSAKMVGAPTLTKYSSVPQVKSHTAVKEQARASTVTVRPNTPILSSQSAATIKVQPTTSTVKVQPDESTITTPMGVVDLTGTKSSSQVT</sequence>
<gene>
    <name evidence="3" type="ORF">O3P69_003163</name>
</gene>
<evidence type="ECO:0000256" key="1">
    <source>
        <dbReference type="SAM" id="MobiDB-lite"/>
    </source>
</evidence>
<dbReference type="PANTHER" id="PTHR13593:SF103">
    <property type="entry name" value="RE10370P"/>
    <property type="match status" value="1"/>
</dbReference>
<dbReference type="SUPFAM" id="SSF51695">
    <property type="entry name" value="PLC-like phosphodiesterases"/>
    <property type="match status" value="1"/>
</dbReference>
<feature type="compositionally biased region" description="Pro residues" evidence="1">
    <location>
        <begin position="129"/>
        <end position="138"/>
    </location>
</feature>
<name>A0AAW0UM17_SCYPA</name>
<dbReference type="GO" id="GO:0008081">
    <property type="term" value="F:phosphoric diester hydrolase activity"/>
    <property type="evidence" value="ECO:0007669"/>
    <property type="project" value="InterPro"/>
</dbReference>
<dbReference type="InterPro" id="IPR000909">
    <property type="entry name" value="PLipase_C_PInositol-sp_X_dom"/>
</dbReference>
<evidence type="ECO:0000313" key="4">
    <source>
        <dbReference type="Proteomes" id="UP001487740"/>
    </source>
</evidence>
<dbReference type="AlphaFoldDB" id="A0AAW0UM17"/>
<dbReference type="GO" id="GO:0006629">
    <property type="term" value="P:lipid metabolic process"/>
    <property type="evidence" value="ECO:0007669"/>
    <property type="project" value="InterPro"/>
</dbReference>
<feature type="region of interest" description="Disordered" evidence="1">
    <location>
        <begin position="123"/>
        <end position="142"/>
    </location>
</feature>
<evidence type="ECO:0000313" key="3">
    <source>
        <dbReference type="EMBL" id="KAK8400268.1"/>
    </source>
</evidence>
<feature type="region of interest" description="Disordered" evidence="1">
    <location>
        <begin position="583"/>
        <end position="611"/>
    </location>
</feature>
<feature type="domain" description="Phosphatidylinositol-specific phospholipase C X" evidence="2">
    <location>
        <begin position="216"/>
        <end position="359"/>
    </location>
</feature>
<dbReference type="InterPro" id="IPR051057">
    <property type="entry name" value="PI-PLC_domain"/>
</dbReference>
<reference evidence="3 4" key="1">
    <citation type="submission" date="2023-03" db="EMBL/GenBank/DDBJ databases">
        <title>High-quality genome of Scylla paramamosain provides insights in environmental adaptation.</title>
        <authorList>
            <person name="Zhang L."/>
        </authorList>
    </citation>
    <scope>NUCLEOTIDE SEQUENCE [LARGE SCALE GENOMIC DNA]</scope>
    <source>
        <strain evidence="3">LZ_2023a</strain>
        <tissue evidence="3">Muscle</tissue>
    </source>
</reference>
<feature type="region of interest" description="Disordered" evidence="1">
    <location>
        <begin position="892"/>
        <end position="967"/>
    </location>
</feature>
<dbReference type="EMBL" id="JARAKH010000010">
    <property type="protein sequence ID" value="KAK8400268.1"/>
    <property type="molecule type" value="Genomic_DNA"/>
</dbReference>
<dbReference type="Proteomes" id="UP001487740">
    <property type="component" value="Unassembled WGS sequence"/>
</dbReference>
<proteinExistence type="predicted"/>